<accession>A0A0A8Z1P9</accession>
<feature type="region of interest" description="Disordered" evidence="1">
    <location>
        <begin position="1"/>
        <end position="28"/>
    </location>
</feature>
<evidence type="ECO:0000313" key="2">
    <source>
        <dbReference type="EMBL" id="JAD28797.1"/>
    </source>
</evidence>
<name>A0A0A8Z1P9_ARUDO</name>
<proteinExistence type="predicted"/>
<sequence>MGLLGRPLKSSSQRRPITPLKVTPFGRR</sequence>
<evidence type="ECO:0000256" key="1">
    <source>
        <dbReference type="SAM" id="MobiDB-lite"/>
    </source>
</evidence>
<organism evidence="2">
    <name type="scientific">Arundo donax</name>
    <name type="common">Giant reed</name>
    <name type="synonym">Donax arundinaceus</name>
    <dbReference type="NCBI Taxonomy" id="35708"/>
    <lineage>
        <taxon>Eukaryota</taxon>
        <taxon>Viridiplantae</taxon>
        <taxon>Streptophyta</taxon>
        <taxon>Embryophyta</taxon>
        <taxon>Tracheophyta</taxon>
        <taxon>Spermatophyta</taxon>
        <taxon>Magnoliopsida</taxon>
        <taxon>Liliopsida</taxon>
        <taxon>Poales</taxon>
        <taxon>Poaceae</taxon>
        <taxon>PACMAD clade</taxon>
        <taxon>Arundinoideae</taxon>
        <taxon>Arundineae</taxon>
        <taxon>Arundo</taxon>
    </lineage>
</organism>
<reference evidence="2" key="1">
    <citation type="submission" date="2014-09" db="EMBL/GenBank/DDBJ databases">
        <authorList>
            <person name="Magalhaes I.L.F."/>
            <person name="Oliveira U."/>
            <person name="Santos F.R."/>
            <person name="Vidigal T.H.D.A."/>
            <person name="Brescovit A.D."/>
            <person name="Santos A.J."/>
        </authorList>
    </citation>
    <scope>NUCLEOTIDE SEQUENCE</scope>
    <source>
        <tissue evidence="2">Shoot tissue taken approximately 20 cm above the soil surface</tissue>
    </source>
</reference>
<protein>
    <submittedName>
        <fullName evidence="2">Uncharacterized protein</fullName>
    </submittedName>
</protein>
<reference evidence="2" key="2">
    <citation type="journal article" date="2015" name="Data Brief">
        <title>Shoot transcriptome of the giant reed, Arundo donax.</title>
        <authorList>
            <person name="Barrero R.A."/>
            <person name="Guerrero F.D."/>
            <person name="Moolhuijzen P."/>
            <person name="Goolsby J.A."/>
            <person name="Tidwell J."/>
            <person name="Bellgard S.E."/>
            <person name="Bellgard M.I."/>
        </authorList>
    </citation>
    <scope>NUCLEOTIDE SEQUENCE</scope>
    <source>
        <tissue evidence="2">Shoot tissue taken approximately 20 cm above the soil surface</tissue>
    </source>
</reference>
<dbReference type="EMBL" id="GBRH01269098">
    <property type="protein sequence ID" value="JAD28797.1"/>
    <property type="molecule type" value="Transcribed_RNA"/>
</dbReference>
<dbReference type="AlphaFoldDB" id="A0A0A8Z1P9"/>